<dbReference type="InterPro" id="IPR053278">
    <property type="entry name" value="Pre-60S_factor_ECM1"/>
</dbReference>
<keyword evidence="5" id="KW-0690">Ribosome biogenesis</keyword>
<evidence type="ECO:0000313" key="9">
    <source>
        <dbReference type="Proteomes" id="UP000019804"/>
    </source>
</evidence>
<keyword evidence="6" id="KW-0539">Nucleus</keyword>
<evidence type="ECO:0000256" key="3">
    <source>
        <dbReference type="ARBA" id="ARBA00022448"/>
    </source>
</evidence>
<dbReference type="AlphaFoldDB" id="A0A017S7Z9"/>
<evidence type="ECO:0000256" key="7">
    <source>
        <dbReference type="SAM" id="MobiDB-lite"/>
    </source>
</evidence>
<dbReference type="Pfam" id="PF09135">
    <property type="entry name" value="Alb1"/>
    <property type="match status" value="1"/>
</dbReference>
<comment type="subcellular location">
    <subcellularLocation>
        <location evidence="2">Cytoplasm</location>
    </subcellularLocation>
    <subcellularLocation>
        <location evidence="1">Nucleus</location>
    </subcellularLocation>
</comment>
<sequence>MAKARTTSKHSRAARRDISPSADVDKSLLSAPRAETTVIQRDSILSERANAGISKKQPKPKNMSRAQRQRQQKGMEKAEMVLDQLENKVAKSVKRGKNVQARRADWEDMNRKSSKFEALQLIADGDNDDDDNDDDNDDNAMVDDSAPKSRESKPARVMQNPVADDHTGNDEDEEIT</sequence>
<organism evidence="8 9">
    <name type="scientific">Aspergillus ruber (strain CBS 135680)</name>
    <dbReference type="NCBI Taxonomy" id="1388766"/>
    <lineage>
        <taxon>Eukaryota</taxon>
        <taxon>Fungi</taxon>
        <taxon>Dikarya</taxon>
        <taxon>Ascomycota</taxon>
        <taxon>Pezizomycotina</taxon>
        <taxon>Eurotiomycetes</taxon>
        <taxon>Eurotiomycetidae</taxon>
        <taxon>Eurotiales</taxon>
        <taxon>Aspergillaceae</taxon>
        <taxon>Aspergillus</taxon>
        <taxon>Aspergillus subgen. Aspergillus</taxon>
    </lineage>
</organism>
<dbReference type="GO" id="GO:0005730">
    <property type="term" value="C:nucleolus"/>
    <property type="evidence" value="ECO:0007669"/>
    <property type="project" value="TreeGrafter"/>
</dbReference>
<dbReference type="HOGENOM" id="CLU_085138_1_0_1"/>
<feature type="region of interest" description="Disordered" evidence="7">
    <location>
        <begin position="1"/>
        <end position="79"/>
    </location>
</feature>
<dbReference type="GO" id="GO:0005737">
    <property type="term" value="C:cytoplasm"/>
    <property type="evidence" value="ECO:0007669"/>
    <property type="project" value="UniProtKB-SubCell"/>
</dbReference>
<evidence type="ECO:0000256" key="1">
    <source>
        <dbReference type="ARBA" id="ARBA00004123"/>
    </source>
</evidence>
<evidence type="ECO:0000256" key="6">
    <source>
        <dbReference type="ARBA" id="ARBA00023242"/>
    </source>
</evidence>
<feature type="compositionally biased region" description="Basic residues" evidence="7">
    <location>
        <begin position="1"/>
        <end position="13"/>
    </location>
</feature>
<dbReference type="OrthoDB" id="5304887at2759"/>
<reference evidence="9" key="1">
    <citation type="journal article" date="2014" name="Nat. Commun.">
        <title>Genomic adaptations of the halophilic Dead Sea filamentous fungus Eurotium rubrum.</title>
        <authorList>
            <person name="Kis-Papo T."/>
            <person name="Weig A.R."/>
            <person name="Riley R."/>
            <person name="Persoh D."/>
            <person name="Salamov A."/>
            <person name="Sun H."/>
            <person name="Lipzen A."/>
            <person name="Wasser S.P."/>
            <person name="Rambold G."/>
            <person name="Grigoriev I.V."/>
            <person name="Nevo E."/>
        </authorList>
    </citation>
    <scope>NUCLEOTIDE SEQUENCE [LARGE SCALE GENOMIC DNA]</scope>
    <source>
        <strain evidence="9">CBS 135680</strain>
    </source>
</reference>
<dbReference type="GO" id="GO:0030687">
    <property type="term" value="C:preribosome, large subunit precursor"/>
    <property type="evidence" value="ECO:0007669"/>
    <property type="project" value="TreeGrafter"/>
</dbReference>
<feature type="region of interest" description="Disordered" evidence="7">
    <location>
        <begin position="92"/>
        <end position="176"/>
    </location>
</feature>
<evidence type="ECO:0000256" key="4">
    <source>
        <dbReference type="ARBA" id="ARBA00022490"/>
    </source>
</evidence>
<feature type="compositionally biased region" description="Acidic residues" evidence="7">
    <location>
        <begin position="125"/>
        <end position="141"/>
    </location>
</feature>
<dbReference type="PANTHER" id="PTHR28280:SF1">
    <property type="entry name" value="SHUTTLING PRE-60S FACTOR ECM1"/>
    <property type="match status" value="1"/>
</dbReference>
<dbReference type="PANTHER" id="PTHR28280">
    <property type="entry name" value="SHUTTLING PRE-60S FACTOR ECM1"/>
    <property type="match status" value="1"/>
</dbReference>
<keyword evidence="3" id="KW-0813">Transport</keyword>
<proteinExistence type="predicted"/>
<evidence type="ECO:0000256" key="2">
    <source>
        <dbReference type="ARBA" id="ARBA00004496"/>
    </source>
</evidence>
<dbReference type="InterPro" id="IPR022784">
    <property type="entry name" value="Ribosome_bgen_Alb1"/>
</dbReference>
<dbReference type="Proteomes" id="UP000019804">
    <property type="component" value="Unassembled WGS sequence"/>
</dbReference>
<accession>A0A017S7Z9</accession>
<evidence type="ECO:0008006" key="10">
    <source>
        <dbReference type="Google" id="ProtNLM"/>
    </source>
</evidence>
<feature type="compositionally biased region" description="Basic and acidic residues" evidence="7">
    <location>
        <begin position="14"/>
        <end position="26"/>
    </location>
</feature>
<protein>
    <recommendedName>
        <fullName evidence="10">Alb1-domain-containing protein</fullName>
    </recommendedName>
</protein>
<evidence type="ECO:0000313" key="8">
    <source>
        <dbReference type="EMBL" id="EYE92956.1"/>
    </source>
</evidence>
<keyword evidence="9" id="KW-1185">Reference proteome</keyword>
<feature type="compositionally biased region" description="Basic and acidic residues" evidence="7">
    <location>
        <begin position="102"/>
        <end position="115"/>
    </location>
</feature>
<evidence type="ECO:0000256" key="5">
    <source>
        <dbReference type="ARBA" id="ARBA00022517"/>
    </source>
</evidence>
<keyword evidence="4" id="KW-0963">Cytoplasm</keyword>
<name>A0A017S7Z9_ASPRC</name>
<dbReference type="RefSeq" id="XP_040636644.1">
    <property type="nucleotide sequence ID" value="XM_040786942.1"/>
</dbReference>
<dbReference type="EMBL" id="KK088434">
    <property type="protein sequence ID" value="EYE92956.1"/>
    <property type="molecule type" value="Genomic_DNA"/>
</dbReference>
<dbReference type="GeneID" id="63702066"/>
<dbReference type="GO" id="GO:0000055">
    <property type="term" value="P:ribosomal large subunit export from nucleus"/>
    <property type="evidence" value="ECO:0007669"/>
    <property type="project" value="TreeGrafter"/>
</dbReference>
<gene>
    <name evidence="8" type="ORF">EURHEDRAFT_525130</name>
</gene>
<feature type="compositionally biased region" description="Basic and acidic residues" evidence="7">
    <location>
        <begin position="145"/>
        <end position="154"/>
    </location>
</feature>